<keyword evidence="13" id="KW-1185">Reference proteome</keyword>
<dbReference type="PANTHER" id="PTHR45820">
    <property type="entry name" value="FI23527P1"/>
    <property type="match status" value="1"/>
</dbReference>
<evidence type="ECO:0000313" key="12">
    <source>
        <dbReference type="EMBL" id="KAJ9579343.1"/>
    </source>
</evidence>
<feature type="domain" description="Cation efflux protein cytoplasmic" evidence="11">
    <location>
        <begin position="247"/>
        <end position="317"/>
    </location>
</feature>
<comment type="similarity">
    <text evidence="2">Belongs to the cation diffusion facilitator (CDF) transporter (TC 2.A.4) family. SLC30A subfamily.</text>
</comment>
<dbReference type="Pfam" id="PF01545">
    <property type="entry name" value="Cation_efflux"/>
    <property type="match status" value="1"/>
</dbReference>
<gene>
    <name evidence="12" type="ORF">L9F63_024550</name>
</gene>
<feature type="domain" description="Cation efflux protein transmembrane" evidence="10">
    <location>
        <begin position="66"/>
        <end position="240"/>
    </location>
</feature>
<comment type="subcellular location">
    <subcellularLocation>
        <location evidence="1">Membrane</location>
        <topology evidence="1">Multi-pass membrane protein</topology>
    </subcellularLocation>
</comment>
<dbReference type="NCBIfam" id="TIGR01297">
    <property type="entry name" value="CDF"/>
    <property type="match status" value="1"/>
</dbReference>
<keyword evidence="4 9" id="KW-0812">Transmembrane</keyword>
<proteinExistence type="inferred from homology"/>
<dbReference type="GO" id="GO:0005385">
    <property type="term" value="F:zinc ion transmembrane transporter activity"/>
    <property type="evidence" value="ECO:0007669"/>
    <property type="project" value="TreeGrafter"/>
</dbReference>
<dbReference type="InterPro" id="IPR036837">
    <property type="entry name" value="Cation_efflux_CTD_sf"/>
</dbReference>
<evidence type="ECO:0000256" key="5">
    <source>
        <dbReference type="ARBA" id="ARBA00022833"/>
    </source>
</evidence>
<reference evidence="12" key="2">
    <citation type="submission" date="2023-05" db="EMBL/GenBank/DDBJ databases">
        <authorList>
            <person name="Fouks B."/>
        </authorList>
    </citation>
    <scope>NUCLEOTIDE SEQUENCE</scope>
    <source>
        <strain evidence="12">Stay&amp;Tobe</strain>
        <tissue evidence="12">Testes</tissue>
    </source>
</reference>
<keyword evidence="6 9" id="KW-1133">Transmembrane helix</keyword>
<evidence type="ECO:0000256" key="2">
    <source>
        <dbReference type="ARBA" id="ARBA00008873"/>
    </source>
</evidence>
<feature type="region of interest" description="Disordered" evidence="8">
    <location>
        <begin position="133"/>
        <end position="170"/>
    </location>
</feature>
<dbReference type="Pfam" id="PF16916">
    <property type="entry name" value="ZT_dimer"/>
    <property type="match status" value="1"/>
</dbReference>
<evidence type="ECO:0000256" key="6">
    <source>
        <dbReference type="ARBA" id="ARBA00022989"/>
    </source>
</evidence>
<evidence type="ECO:0000256" key="3">
    <source>
        <dbReference type="ARBA" id="ARBA00022448"/>
    </source>
</evidence>
<organism evidence="12 13">
    <name type="scientific">Diploptera punctata</name>
    <name type="common">Pacific beetle cockroach</name>
    <dbReference type="NCBI Taxonomy" id="6984"/>
    <lineage>
        <taxon>Eukaryota</taxon>
        <taxon>Metazoa</taxon>
        <taxon>Ecdysozoa</taxon>
        <taxon>Arthropoda</taxon>
        <taxon>Hexapoda</taxon>
        <taxon>Insecta</taxon>
        <taxon>Pterygota</taxon>
        <taxon>Neoptera</taxon>
        <taxon>Polyneoptera</taxon>
        <taxon>Dictyoptera</taxon>
        <taxon>Blattodea</taxon>
        <taxon>Blaberoidea</taxon>
        <taxon>Blaberidae</taxon>
        <taxon>Diplopterinae</taxon>
        <taxon>Diploptera</taxon>
    </lineage>
</organism>
<sequence length="511" mass="56555">MSSCVYVLADTVLLPGGDSSGICNQFHGTCSKDSFHMLSDVAALVVAFLSVKMSPKKWSKNTFGWALEACKRFIEVEEIHEPRLIVVVGTLGLVVNIVGLFLFHEHGSAHGHSHGGFSRSHTRLTHLVATDDNENDETFRPPVPPPPSSVLGTDRKKDGRCQQGHSHNMNNPSQMNMRGVFLHVLADALGSVIVIASATIVYLTEWEYKFYIDPALSLLLVILILRSVWPLLQESALILLQTVPTHIQVDAIQRRLLDKVDGVLAVHEFHVWQLAGDRIIASAHIRCRNLSEYMKIAEKVKEFFHNEGIHSTTIQPEFVEVNEFPEDTIQPAPTEDCVLDCPKTDKPCTLSTCCGPSKHGRDTPSPGDTPYLCRQRNSAASFNNRVQELSEMESGHLLASTTQCLLSVAQTNGSHTVTNLDCKEDVPETCVPLVRSWLTEASGRSSECDTSRSLLQTPPPTFPPNHNLCSLLPESPDTNSGCKFSNCIVTQKMNLTRVTSLWFSNFFLFSL</sequence>
<name>A0AAD8E6W0_DIPPU</name>
<evidence type="ECO:0000259" key="11">
    <source>
        <dbReference type="Pfam" id="PF16916"/>
    </source>
</evidence>
<dbReference type="SUPFAM" id="SSF160240">
    <property type="entry name" value="Cation efflux protein cytoplasmic domain-like"/>
    <property type="match status" value="1"/>
</dbReference>
<dbReference type="EMBL" id="JASPKZ010008490">
    <property type="protein sequence ID" value="KAJ9579343.1"/>
    <property type="molecule type" value="Genomic_DNA"/>
</dbReference>
<evidence type="ECO:0000313" key="13">
    <source>
        <dbReference type="Proteomes" id="UP001233999"/>
    </source>
</evidence>
<reference evidence="12" key="1">
    <citation type="journal article" date="2023" name="IScience">
        <title>Live-bearing cockroach genome reveals convergent evolutionary mechanisms linked to viviparity in insects and beyond.</title>
        <authorList>
            <person name="Fouks B."/>
            <person name="Harrison M.C."/>
            <person name="Mikhailova A.A."/>
            <person name="Marchal E."/>
            <person name="English S."/>
            <person name="Carruthers M."/>
            <person name="Jennings E.C."/>
            <person name="Chiamaka E.L."/>
            <person name="Frigard R.A."/>
            <person name="Pippel M."/>
            <person name="Attardo G.M."/>
            <person name="Benoit J.B."/>
            <person name="Bornberg-Bauer E."/>
            <person name="Tobe S.S."/>
        </authorList>
    </citation>
    <scope>NUCLEOTIDE SEQUENCE</scope>
    <source>
        <strain evidence="12">Stay&amp;Tobe</strain>
    </source>
</reference>
<accession>A0AAD8E6W0</accession>
<dbReference type="InterPro" id="IPR027469">
    <property type="entry name" value="Cation_efflux_TMD_sf"/>
</dbReference>
<dbReference type="InterPro" id="IPR058533">
    <property type="entry name" value="Cation_efflux_TM"/>
</dbReference>
<dbReference type="GO" id="GO:0010312">
    <property type="term" value="P:detoxification of zinc ion"/>
    <property type="evidence" value="ECO:0007669"/>
    <property type="project" value="TreeGrafter"/>
</dbReference>
<evidence type="ECO:0000256" key="7">
    <source>
        <dbReference type="ARBA" id="ARBA00023136"/>
    </source>
</evidence>
<evidence type="ECO:0000256" key="9">
    <source>
        <dbReference type="SAM" id="Phobius"/>
    </source>
</evidence>
<feature type="transmembrane region" description="Helical" evidence="9">
    <location>
        <begin position="84"/>
        <end position="103"/>
    </location>
</feature>
<feature type="transmembrane region" description="Helical" evidence="9">
    <location>
        <begin position="180"/>
        <end position="203"/>
    </location>
</feature>
<feature type="non-terminal residue" evidence="12">
    <location>
        <position position="511"/>
    </location>
</feature>
<dbReference type="InterPro" id="IPR027470">
    <property type="entry name" value="Cation_efflux_CTD"/>
</dbReference>
<dbReference type="Proteomes" id="UP001233999">
    <property type="component" value="Unassembled WGS sequence"/>
</dbReference>
<evidence type="ECO:0000256" key="8">
    <source>
        <dbReference type="SAM" id="MobiDB-lite"/>
    </source>
</evidence>
<dbReference type="SUPFAM" id="SSF161111">
    <property type="entry name" value="Cation efflux protein transmembrane domain-like"/>
    <property type="match status" value="1"/>
</dbReference>
<keyword evidence="5" id="KW-0862">Zinc</keyword>
<dbReference type="GO" id="GO:0016020">
    <property type="term" value="C:membrane"/>
    <property type="evidence" value="ECO:0007669"/>
    <property type="project" value="UniProtKB-SubCell"/>
</dbReference>
<keyword evidence="3" id="KW-0813">Transport</keyword>
<evidence type="ECO:0000259" key="10">
    <source>
        <dbReference type="Pfam" id="PF01545"/>
    </source>
</evidence>
<dbReference type="AlphaFoldDB" id="A0AAD8E6W0"/>
<feature type="transmembrane region" description="Helical" evidence="9">
    <location>
        <begin position="215"/>
        <end position="232"/>
    </location>
</feature>
<evidence type="ECO:0000256" key="4">
    <source>
        <dbReference type="ARBA" id="ARBA00022692"/>
    </source>
</evidence>
<keyword evidence="7 9" id="KW-0472">Membrane</keyword>
<comment type="caution">
    <text evidence="12">The sequence shown here is derived from an EMBL/GenBank/DDBJ whole genome shotgun (WGS) entry which is preliminary data.</text>
</comment>
<protein>
    <recommendedName>
        <fullName evidence="14">Zinc transporter 1</fullName>
    </recommendedName>
</protein>
<dbReference type="Gene3D" id="1.20.1510.10">
    <property type="entry name" value="Cation efflux protein transmembrane domain"/>
    <property type="match status" value="1"/>
</dbReference>
<evidence type="ECO:0008006" key="14">
    <source>
        <dbReference type="Google" id="ProtNLM"/>
    </source>
</evidence>
<dbReference type="PANTHER" id="PTHR45820:SF4">
    <property type="entry name" value="ZINC TRANSPORTER 63C, ISOFORM F"/>
    <property type="match status" value="1"/>
</dbReference>
<dbReference type="InterPro" id="IPR002524">
    <property type="entry name" value="Cation_efflux"/>
</dbReference>
<dbReference type="GO" id="GO:0006882">
    <property type="term" value="P:intracellular zinc ion homeostasis"/>
    <property type="evidence" value="ECO:0007669"/>
    <property type="project" value="TreeGrafter"/>
</dbReference>
<evidence type="ECO:0000256" key="1">
    <source>
        <dbReference type="ARBA" id="ARBA00004141"/>
    </source>
</evidence>